<sequence>MRILWENPQHFNASLKSSKKLNTSPAKSWSSWLVSISNSSRLSLFAASLPRMLHVVSCQSLPQPHPASYWTDILSAVGGIMWVSEWTALQNPVAQHNLQYVASQRGASIPGGAAAACTDGFKFLNLAKSNPNVALGGLVYRPFLNETYM</sequence>
<evidence type="ECO:0000313" key="2">
    <source>
        <dbReference type="Proteomes" id="UP000593578"/>
    </source>
</evidence>
<reference evidence="1 2" key="1">
    <citation type="journal article" date="2019" name="Genome Biol. Evol.">
        <title>Insights into the evolution of the New World diploid cottons (Gossypium, subgenus Houzingenia) based on genome sequencing.</title>
        <authorList>
            <person name="Grover C.E."/>
            <person name="Arick M.A. 2nd"/>
            <person name="Thrash A."/>
            <person name="Conover J.L."/>
            <person name="Sanders W.S."/>
            <person name="Peterson D.G."/>
            <person name="Frelichowski J.E."/>
            <person name="Scheffler J.A."/>
            <person name="Scheffler B.E."/>
            <person name="Wendel J.F."/>
        </authorList>
    </citation>
    <scope>NUCLEOTIDE SEQUENCE [LARGE SCALE GENOMIC DNA]</scope>
    <source>
        <strain evidence="1">8</strain>
        <tissue evidence="1">Leaf</tissue>
    </source>
</reference>
<gene>
    <name evidence="1" type="ORF">Gorai_006019</name>
</gene>
<protein>
    <submittedName>
        <fullName evidence="1">Uncharacterized protein</fullName>
    </submittedName>
</protein>
<proteinExistence type="predicted"/>
<accession>A0A7J8QE16</accession>
<evidence type="ECO:0000313" key="1">
    <source>
        <dbReference type="EMBL" id="MBA0599815.1"/>
    </source>
</evidence>
<dbReference type="Proteomes" id="UP000593578">
    <property type="component" value="Unassembled WGS sequence"/>
</dbReference>
<name>A0A7J8QE16_GOSRA</name>
<dbReference type="EMBL" id="JABEZZ010000011">
    <property type="protein sequence ID" value="MBA0599815.1"/>
    <property type="molecule type" value="Genomic_DNA"/>
</dbReference>
<comment type="caution">
    <text evidence="1">The sequence shown here is derived from an EMBL/GenBank/DDBJ whole genome shotgun (WGS) entry which is preliminary data.</text>
</comment>
<dbReference type="AlphaFoldDB" id="A0A7J8QE16"/>
<organism evidence="1 2">
    <name type="scientific">Gossypium raimondii</name>
    <name type="common">Peruvian cotton</name>
    <name type="synonym">Gossypium klotzschianum subsp. raimondii</name>
    <dbReference type="NCBI Taxonomy" id="29730"/>
    <lineage>
        <taxon>Eukaryota</taxon>
        <taxon>Viridiplantae</taxon>
        <taxon>Streptophyta</taxon>
        <taxon>Embryophyta</taxon>
        <taxon>Tracheophyta</taxon>
        <taxon>Spermatophyta</taxon>
        <taxon>Magnoliopsida</taxon>
        <taxon>eudicotyledons</taxon>
        <taxon>Gunneridae</taxon>
        <taxon>Pentapetalae</taxon>
        <taxon>rosids</taxon>
        <taxon>malvids</taxon>
        <taxon>Malvales</taxon>
        <taxon>Malvaceae</taxon>
        <taxon>Malvoideae</taxon>
        <taxon>Gossypium</taxon>
    </lineage>
</organism>